<dbReference type="eggNOG" id="ENOG50311JC">
    <property type="taxonomic scope" value="Bacteria"/>
</dbReference>
<dbReference type="EMBL" id="JPRJ01000034">
    <property type="protein sequence ID" value="KFF21377.1"/>
    <property type="molecule type" value="Genomic_DNA"/>
</dbReference>
<name>A0A086AXG3_9FLAO</name>
<protein>
    <submittedName>
        <fullName evidence="1">Uncharacterized protein</fullName>
    </submittedName>
</protein>
<dbReference type="OrthoDB" id="658058at2"/>
<proteinExistence type="predicted"/>
<keyword evidence="2" id="KW-1185">Reference proteome</keyword>
<reference evidence="1 2" key="1">
    <citation type="submission" date="2014-07" db="EMBL/GenBank/DDBJ databases">
        <title>Genome of Chryseobacterium piperi CTM.</title>
        <authorList>
            <person name="Pipes S.E."/>
            <person name="Stropko S.J."/>
            <person name="Newman J.D."/>
        </authorList>
    </citation>
    <scope>NUCLEOTIDE SEQUENCE [LARGE SCALE GENOMIC DNA]</scope>
    <source>
        <strain evidence="1 2">CTM</strain>
    </source>
</reference>
<organism evidence="1 2">
    <name type="scientific">Chryseobacterium piperi</name>
    <dbReference type="NCBI Taxonomy" id="558152"/>
    <lineage>
        <taxon>Bacteria</taxon>
        <taxon>Pseudomonadati</taxon>
        <taxon>Bacteroidota</taxon>
        <taxon>Flavobacteriia</taxon>
        <taxon>Flavobacteriales</taxon>
        <taxon>Weeksellaceae</taxon>
        <taxon>Chryseobacterium group</taxon>
        <taxon>Chryseobacterium</taxon>
    </lineage>
</organism>
<dbReference type="RefSeq" id="WP_034686451.1">
    <property type="nucleotide sequence ID" value="NZ_CP023049.2"/>
</dbReference>
<dbReference type="Proteomes" id="UP000028709">
    <property type="component" value="Unassembled WGS sequence"/>
</dbReference>
<gene>
    <name evidence="1" type="ORF">IQ37_15165</name>
</gene>
<dbReference type="STRING" id="558152.IQ37_15165"/>
<evidence type="ECO:0000313" key="1">
    <source>
        <dbReference type="EMBL" id="KFF21377.1"/>
    </source>
</evidence>
<evidence type="ECO:0000313" key="2">
    <source>
        <dbReference type="Proteomes" id="UP000028709"/>
    </source>
</evidence>
<accession>A0A086AXG3</accession>
<comment type="caution">
    <text evidence="1">The sequence shown here is derived from an EMBL/GenBank/DDBJ whole genome shotgun (WGS) entry which is preliminary data.</text>
</comment>
<dbReference type="KEGG" id="cpip:CJF12_10630"/>
<sequence length="227" mass="26175">MYRINNTGRNTLITPDEVKFHSPSDGSEGERLILQNIIVAEERWIKSELGYEFYEDFINKKNIEVTALNKDDLLQKIKDDYSQDNTEFPDQLLKVGKIINSLEFITNDWYNKLWRLYLWKITAECVDAMSIVPSWLETTNAGQQFKNPNSIGSTAGSASGSAKDVKFKMDNAVLERINPLFIAMHEWLCRNKNHFPLYKKECPGGCRDYEVKTSTVNVGWGLNIYDD</sequence>
<dbReference type="AlphaFoldDB" id="A0A086AXG3"/>